<sequence length="87" mass="9222">MNFLKVPFLSSICQICGLVGPWDPSPSVDRVSLCNVGIKGVCHHAAPLIPLCCLSCSVCAGSSQMPAQTITFLYTNYSSTCLLLDAL</sequence>
<accession>G3HBQ3</accession>
<evidence type="ECO:0000313" key="1">
    <source>
        <dbReference type="EMBL" id="EGW04442.1"/>
    </source>
</evidence>
<organism evidence="1 2">
    <name type="scientific">Cricetulus griseus</name>
    <name type="common">Chinese hamster</name>
    <name type="synonym">Cricetulus barabensis griseus</name>
    <dbReference type="NCBI Taxonomy" id="10029"/>
    <lineage>
        <taxon>Eukaryota</taxon>
        <taxon>Metazoa</taxon>
        <taxon>Chordata</taxon>
        <taxon>Craniata</taxon>
        <taxon>Vertebrata</taxon>
        <taxon>Euteleostomi</taxon>
        <taxon>Mammalia</taxon>
        <taxon>Eutheria</taxon>
        <taxon>Euarchontoglires</taxon>
        <taxon>Glires</taxon>
        <taxon>Rodentia</taxon>
        <taxon>Myomorpha</taxon>
        <taxon>Muroidea</taxon>
        <taxon>Cricetidae</taxon>
        <taxon>Cricetinae</taxon>
        <taxon>Cricetulus</taxon>
    </lineage>
</organism>
<dbReference type="InParanoid" id="G3HBQ3"/>
<dbReference type="Proteomes" id="UP000001075">
    <property type="component" value="Unassembled WGS sequence"/>
</dbReference>
<protein>
    <submittedName>
        <fullName evidence="1">Uncharacterized protein</fullName>
    </submittedName>
</protein>
<reference evidence="2" key="1">
    <citation type="journal article" date="2011" name="Nat. Biotechnol.">
        <title>The genomic sequence of the Chinese hamster ovary (CHO)-K1 cell line.</title>
        <authorList>
            <person name="Xu X."/>
            <person name="Nagarajan H."/>
            <person name="Lewis N.E."/>
            <person name="Pan S."/>
            <person name="Cai Z."/>
            <person name="Liu X."/>
            <person name="Chen W."/>
            <person name="Xie M."/>
            <person name="Wang W."/>
            <person name="Hammond S."/>
            <person name="Andersen M.R."/>
            <person name="Neff N."/>
            <person name="Passarelli B."/>
            <person name="Koh W."/>
            <person name="Fan H.C."/>
            <person name="Wang J."/>
            <person name="Gui Y."/>
            <person name="Lee K.H."/>
            <person name="Betenbaugh M.J."/>
            <person name="Quake S.R."/>
            <person name="Famili I."/>
            <person name="Palsson B.O."/>
            <person name="Wang J."/>
        </authorList>
    </citation>
    <scope>NUCLEOTIDE SEQUENCE [LARGE SCALE GENOMIC DNA]</scope>
    <source>
        <strain evidence="2">CHO K1 cell line</strain>
    </source>
</reference>
<gene>
    <name evidence="1" type="ORF">I79_007960</name>
</gene>
<dbReference type="AlphaFoldDB" id="G3HBQ3"/>
<name>G3HBQ3_CRIGR</name>
<dbReference type="EMBL" id="JH000273">
    <property type="protein sequence ID" value="EGW04442.1"/>
    <property type="molecule type" value="Genomic_DNA"/>
</dbReference>
<proteinExistence type="predicted"/>
<evidence type="ECO:0000313" key="2">
    <source>
        <dbReference type="Proteomes" id="UP000001075"/>
    </source>
</evidence>